<feature type="transmembrane region" description="Helical" evidence="10">
    <location>
        <begin position="196"/>
        <end position="216"/>
    </location>
</feature>
<gene>
    <name evidence="12" type="ORF">JAO78_014685</name>
</gene>
<feature type="transmembrane region" description="Helical" evidence="10">
    <location>
        <begin position="58"/>
        <end position="77"/>
    </location>
</feature>
<evidence type="ECO:0000256" key="6">
    <source>
        <dbReference type="ARBA" id="ARBA00023053"/>
    </source>
</evidence>
<protein>
    <submittedName>
        <fullName evidence="12">Cation:proton antiporter</fullName>
    </submittedName>
</protein>
<keyword evidence="2" id="KW-0813">Transport</keyword>
<dbReference type="PANTHER" id="PTHR43562:SF3">
    <property type="entry name" value="SODIUM ION_PROTON EXCHANGER (EUROFUNG)"/>
    <property type="match status" value="1"/>
</dbReference>
<evidence type="ECO:0000256" key="9">
    <source>
        <dbReference type="ARBA" id="ARBA00023201"/>
    </source>
</evidence>
<keyword evidence="5 10" id="KW-1133">Transmembrane helix</keyword>
<feature type="transmembrane region" description="Helical" evidence="10">
    <location>
        <begin position="336"/>
        <end position="359"/>
    </location>
</feature>
<dbReference type="InterPro" id="IPR006153">
    <property type="entry name" value="Cation/H_exchanger_TM"/>
</dbReference>
<keyword evidence="13" id="KW-1185">Reference proteome</keyword>
<dbReference type="EMBL" id="JAEINI020000013">
    <property type="protein sequence ID" value="MCB5228058.1"/>
    <property type="molecule type" value="Genomic_DNA"/>
</dbReference>
<keyword evidence="3" id="KW-0050">Antiport</keyword>
<dbReference type="Proteomes" id="UP000633814">
    <property type="component" value="Unassembled WGS sequence"/>
</dbReference>
<sequence>MEQQHTFYAIFVLGVIFLAILLVRLFVNRRWCPPMLMFMLIGIVVGQVVNGNMATSHLSMRAILSVLGEAGLIMLLFKVGINADLKGLRTQLPNASWIWLWNVVVSGALGFLAAYWILSLDVVTSLFIAIAFTATSVGVTVSLWSDAGKLSTPQGTLLLDVAELDDLSTICLVAMLVALLPLYYSGTAIQPLDVVLNLGYIVLLLTAFAVVAWFFSLHIEPRLTRVIVRNAVSHELVVFMVAVGFIVAALAEVSGLSLAVGAFIAGLAFSRDPSAMHEQPVLNGLYDFLTPFFFISLGMLFEISSLDGLIWPAAVLVLFAILGKILGVMLPAWPRLGFGAALLLGVSMVPRMEIAMVVMQKGLEAGVSQSVFSAMILACFMTVLFTMLGLPVLLRRIPLAK</sequence>
<feature type="transmembrane region" description="Helical" evidence="10">
    <location>
        <begin position="33"/>
        <end position="51"/>
    </location>
</feature>
<dbReference type="InterPro" id="IPR038770">
    <property type="entry name" value="Na+/solute_symporter_sf"/>
</dbReference>
<evidence type="ECO:0000313" key="13">
    <source>
        <dbReference type="Proteomes" id="UP000633814"/>
    </source>
</evidence>
<comment type="caution">
    <text evidence="12">The sequence shown here is derived from an EMBL/GenBank/DDBJ whole genome shotgun (WGS) entry which is preliminary data.</text>
</comment>
<evidence type="ECO:0000256" key="1">
    <source>
        <dbReference type="ARBA" id="ARBA00004141"/>
    </source>
</evidence>
<comment type="subcellular location">
    <subcellularLocation>
        <location evidence="1">Membrane</location>
        <topology evidence="1">Multi-pass membrane protein</topology>
    </subcellularLocation>
</comment>
<keyword evidence="8 10" id="KW-0472">Membrane</keyword>
<feature type="transmembrane region" description="Helical" evidence="10">
    <location>
        <begin position="167"/>
        <end position="184"/>
    </location>
</feature>
<feature type="transmembrane region" description="Helical" evidence="10">
    <location>
        <begin position="125"/>
        <end position="147"/>
    </location>
</feature>
<dbReference type="RefSeq" id="WP_226752121.1">
    <property type="nucleotide sequence ID" value="NZ_JAEINI020000013.1"/>
</dbReference>
<feature type="domain" description="Cation/H+ exchanger transmembrane" evidence="11">
    <location>
        <begin position="18"/>
        <end position="392"/>
    </location>
</feature>
<evidence type="ECO:0000256" key="4">
    <source>
        <dbReference type="ARBA" id="ARBA00022692"/>
    </source>
</evidence>
<keyword evidence="6" id="KW-0915">Sodium</keyword>
<evidence type="ECO:0000256" key="2">
    <source>
        <dbReference type="ARBA" id="ARBA00022448"/>
    </source>
</evidence>
<proteinExistence type="predicted"/>
<evidence type="ECO:0000256" key="7">
    <source>
        <dbReference type="ARBA" id="ARBA00023065"/>
    </source>
</evidence>
<dbReference type="Pfam" id="PF00999">
    <property type="entry name" value="Na_H_Exchanger"/>
    <property type="match status" value="1"/>
</dbReference>
<accession>A0ABS8C7F1</accession>
<dbReference type="PANTHER" id="PTHR43562">
    <property type="entry name" value="NAPA-TYPE SODIUM/HYDROGEN ANTIPORTER"/>
    <property type="match status" value="1"/>
</dbReference>
<keyword evidence="4 10" id="KW-0812">Transmembrane</keyword>
<keyword evidence="9" id="KW-0739">Sodium transport</keyword>
<evidence type="ECO:0000256" key="10">
    <source>
        <dbReference type="SAM" id="Phobius"/>
    </source>
</evidence>
<feature type="transmembrane region" description="Helical" evidence="10">
    <location>
        <begin position="7"/>
        <end position="27"/>
    </location>
</feature>
<feature type="transmembrane region" description="Helical" evidence="10">
    <location>
        <begin position="371"/>
        <end position="394"/>
    </location>
</feature>
<reference evidence="12 13" key="1">
    <citation type="submission" date="2021-10" db="EMBL/GenBank/DDBJ databases">
        <title>Alishewanella koreense sp. nov. isolated from seawater of southwestern coast in South Korea and the proposal for the reclassification of Rheinheimera perlucida and Rheinheimera tuosuensis as Arsukibacterium perlucida and Arsukibacterium tuosuensis.</title>
        <authorList>
            <person name="Kim K.H."/>
            <person name="Ruan W."/>
            <person name="Kim K.R."/>
            <person name="Baek J.H."/>
            <person name="Jeon C.O."/>
        </authorList>
    </citation>
    <scope>NUCLEOTIDE SEQUENCE [LARGE SCALE GENOMIC DNA]</scope>
    <source>
        <strain evidence="12 13">16-MA</strain>
    </source>
</reference>
<feature type="transmembrane region" description="Helical" evidence="10">
    <location>
        <begin position="236"/>
        <end position="269"/>
    </location>
</feature>
<evidence type="ECO:0000256" key="3">
    <source>
        <dbReference type="ARBA" id="ARBA00022449"/>
    </source>
</evidence>
<evidence type="ECO:0000256" key="5">
    <source>
        <dbReference type="ARBA" id="ARBA00022989"/>
    </source>
</evidence>
<feature type="transmembrane region" description="Helical" evidence="10">
    <location>
        <begin position="309"/>
        <end position="329"/>
    </location>
</feature>
<dbReference type="Gene3D" id="1.20.1530.20">
    <property type="match status" value="1"/>
</dbReference>
<feature type="transmembrane region" description="Helical" evidence="10">
    <location>
        <begin position="281"/>
        <end position="303"/>
    </location>
</feature>
<evidence type="ECO:0000256" key="8">
    <source>
        <dbReference type="ARBA" id="ARBA00023136"/>
    </source>
</evidence>
<feature type="transmembrane region" description="Helical" evidence="10">
    <location>
        <begin position="97"/>
        <end position="118"/>
    </location>
</feature>
<name>A0ABS8C7F1_9ALTE</name>
<evidence type="ECO:0000259" key="11">
    <source>
        <dbReference type="Pfam" id="PF00999"/>
    </source>
</evidence>
<evidence type="ECO:0000313" key="12">
    <source>
        <dbReference type="EMBL" id="MCB5228058.1"/>
    </source>
</evidence>
<keyword evidence="7" id="KW-0406">Ion transport</keyword>
<organism evidence="12 13">
    <name type="scientific">Alishewanella maricola</name>
    <dbReference type="NCBI Taxonomy" id="2795740"/>
    <lineage>
        <taxon>Bacteria</taxon>
        <taxon>Pseudomonadati</taxon>
        <taxon>Pseudomonadota</taxon>
        <taxon>Gammaproteobacteria</taxon>
        <taxon>Alteromonadales</taxon>
        <taxon>Alteromonadaceae</taxon>
        <taxon>Alishewanella</taxon>
    </lineage>
</organism>